<organism evidence="1 2">
    <name type="scientific">Paenibacillus larvae subsp. pulvifaciens</name>
    <dbReference type="NCBI Taxonomy" id="1477"/>
    <lineage>
        <taxon>Bacteria</taxon>
        <taxon>Bacillati</taxon>
        <taxon>Bacillota</taxon>
        <taxon>Bacilli</taxon>
        <taxon>Bacillales</taxon>
        <taxon>Paenibacillaceae</taxon>
        <taxon>Paenibacillus</taxon>
    </lineage>
</organism>
<proteinExistence type="predicted"/>
<dbReference type="Proteomes" id="UP000192727">
    <property type="component" value="Chromosome"/>
</dbReference>
<accession>A0A1V0UN79</accession>
<gene>
    <name evidence="1" type="ORF">B7C51_01205</name>
</gene>
<dbReference type="AlphaFoldDB" id="A0A1V0UN79"/>
<evidence type="ECO:0000313" key="1">
    <source>
        <dbReference type="EMBL" id="ARF66723.1"/>
    </source>
</evidence>
<name>A0A1V0UN79_9BACL</name>
<sequence>MVWVRKEISPLTRLKAFFDKSHQSSWDRKHFVTEVGQKSQFLLTAQMIVSCETGQSISGINVLL</sequence>
<reference evidence="1 2" key="1">
    <citation type="submission" date="2017-03" db="EMBL/GenBank/DDBJ databases">
        <title>Paenibacillus larvae genome sequencing.</title>
        <authorList>
            <person name="Dingman D.W."/>
        </authorList>
    </citation>
    <scope>NUCLEOTIDE SEQUENCE [LARGE SCALE GENOMIC DNA]</scope>
    <source>
        <strain evidence="1 2">SAG 10367</strain>
    </source>
</reference>
<protein>
    <submittedName>
        <fullName evidence="1">Uncharacterized protein</fullName>
    </submittedName>
</protein>
<dbReference type="EMBL" id="CP020557">
    <property type="protein sequence ID" value="ARF66723.1"/>
    <property type="molecule type" value="Genomic_DNA"/>
</dbReference>
<evidence type="ECO:0000313" key="2">
    <source>
        <dbReference type="Proteomes" id="UP000192727"/>
    </source>
</evidence>